<evidence type="ECO:0000313" key="7">
    <source>
        <dbReference type="EMBL" id="KJH40678.1"/>
    </source>
</evidence>
<dbReference type="AlphaFoldDB" id="A0A0D8X812"/>
<feature type="chain" id="PRO_5002335616" description="Amino acid permease/ SLC12A domain-containing protein" evidence="6">
    <location>
        <begin position="18"/>
        <end position="159"/>
    </location>
</feature>
<sequence length="159" mass="17615">MIKFIPIFLTFIIGVCTLSIGGNSQPQLLPKNFFNNAATDFFKLTPFLGIFGSLSSVIFAYGGFYSITSLRTKMKDPNKNGIAILLAITVISVIYFLIAIVMTFSHPGEVNFLIVTERLSVNEIKNFTAQDQSTKLRVLTEMSISDKAICSSIARCQFH</sequence>
<proteinExistence type="predicted"/>
<dbReference type="GO" id="GO:0022857">
    <property type="term" value="F:transmembrane transporter activity"/>
    <property type="evidence" value="ECO:0007669"/>
    <property type="project" value="InterPro"/>
</dbReference>
<comment type="subcellular location">
    <subcellularLocation>
        <location evidence="1">Membrane</location>
        <topology evidence="1">Multi-pass membrane protein</topology>
    </subcellularLocation>
</comment>
<keyword evidence="2 5" id="KW-0812">Transmembrane</keyword>
<dbReference type="Gene3D" id="1.20.1740.10">
    <property type="entry name" value="Amino acid/polyamine transporter I"/>
    <property type="match status" value="1"/>
</dbReference>
<evidence type="ECO:0000256" key="6">
    <source>
        <dbReference type="SAM" id="SignalP"/>
    </source>
</evidence>
<feature type="transmembrane region" description="Helical" evidence="5">
    <location>
        <begin position="82"/>
        <end position="104"/>
    </location>
</feature>
<reference evidence="7 8" key="1">
    <citation type="submission" date="2013-11" db="EMBL/GenBank/DDBJ databases">
        <title>Draft genome of the bovine lungworm Dictyocaulus viviparus.</title>
        <authorList>
            <person name="Mitreva M."/>
        </authorList>
    </citation>
    <scope>NUCLEOTIDE SEQUENCE [LARGE SCALE GENOMIC DNA]</scope>
    <source>
        <strain evidence="7 8">HannoverDv2000</strain>
    </source>
</reference>
<evidence type="ECO:0000313" key="8">
    <source>
        <dbReference type="Proteomes" id="UP000053766"/>
    </source>
</evidence>
<dbReference type="Pfam" id="PF13520">
    <property type="entry name" value="AA_permease_2"/>
    <property type="match status" value="1"/>
</dbReference>
<keyword evidence="3 5" id="KW-1133">Transmembrane helix</keyword>
<feature type="signal peptide" evidence="6">
    <location>
        <begin position="1"/>
        <end position="17"/>
    </location>
</feature>
<evidence type="ECO:0000256" key="4">
    <source>
        <dbReference type="ARBA" id="ARBA00023136"/>
    </source>
</evidence>
<evidence type="ECO:0000256" key="5">
    <source>
        <dbReference type="SAM" id="Phobius"/>
    </source>
</evidence>
<keyword evidence="8" id="KW-1185">Reference proteome</keyword>
<accession>A0A0D8X812</accession>
<dbReference type="EMBL" id="KN717053">
    <property type="protein sequence ID" value="KJH40678.1"/>
    <property type="molecule type" value="Genomic_DNA"/>
</dbReference>
<feature type="transmembrane region" description="Helical" evidence="5">
    <location>
        <begin position="48"/>
        <end position="70"/>
    </location>
</feature>
<evidence type="ECO:0000256" key="1">
    <source>
        <dbReference type="ARBA" id="ARBA00004141"/>
    </source>
</evidence>
<protein>
    <recommendedName>
        <fullName evidence="9">Amino acid permease/ SLC12A domain-containing protein</fullName>
    </recommendedName>
</protein>
<dbReference type="Proteomes" id="UP000053766">
    <property type="component" value="Unassembled WGS sequence"/>
</dbReference>
<organism evidence="7 8">
    <name type="scientific">Dictyocaulus viviparus</name>
    <name type="common">Bovine lungworm</name>
    <dbReference type="NCBI Taxonomy" id="29172"/>
    <lineage>
        <taxon>Eukaryota</taxon>
        <taxon>Metazoa</taxon>
        <taxon>Ecdysozoa</taxon>
        <taxon>Nematoda</taxon>
        <taxon>Chromadorea</taxon>
        <taxon>Rhabditida</taxon>
        <taxon>Rhabditina</taxon>
        <taxon>Rhabditomorpha</taxon>
        <taxon>Strongyloidea</taxon>
        <taxon>Metastrongylidae</taxon>
        <taxon>Dictyocaulus</taxon>
    </lineage>
</organism>
<evidence type="ECO:0000256" key="3">
    <source>
        <dbReference type="ARBA" id="ARBA00022989"/>
    </source>
</evidence>
<gene>
    <name evidence="7" type="ORF">DICVIV_13364</name>
</gene>
<evidence type="ECO:0008006" key="9">
    <source>
        <dbReference type="Google" id="ProtNLM"/>
    </source>
</evidence>
<reference evidence="8" key="2">
    <citation type="journal article" date="2016" name="Sci. Rep.">
        <title>Dictyocaulus viviparus genome, variome and transcriptome elucidate lungworm biology and support future intervention.</title>
        <authorList>
            <person name="McNulty S.N."/>
            <person name="Strube C."/>
            <person name="Rosa B.A."/>
            <person name="Martin J.C."/>
            <person name="Tyagi R."/>
            <person name="Choi Y.J."/>
            <person name="Wang Q."/>
            <person name="Hallsworth Pepin K."/>
            <person name="Zhang X."/>
            <person name="Ozersky P."/>
            <person name="Wilson R.K."/>
            <person name="Sternberg P.W."/>
            <person name="Gasser R.B."/>
            <person name="Mitreva M."/>
        </authorList>
    </citation>
    <scope>NUCLEOTIDE SEQUENCE [LARGE SCALE GENOMIC DNA]</scope>
    <source>
        <strain evidence="8">HannoverDv2000</strain>
    </source>
</reference>
<dbReference type="GO" id="GO:0016020">
    <property type="term" value="C:membrane"/>
    <property type="evidence" value="ECO:0007669"/>
    <property type="project" value="UniProtKB-SubCell"/>
</dbReference>
<keyword evidence="4 5" id="KW-0472">Membrane</keyword>
<dbReference type="InterPro" id="IPR002293">
    <property type="entry name" value="AA/rel_permease1"/>
</dbReference>
<name>A0A0D8X812_DICVI</name>
<evidence type="ECO:0000256" key="2">
    <source>
        <dbReference type="ARBA" id="ARBA00022692"/>
    </source>
</evidence>
<keyword evidence="6" id="KW-0732">Signal</keyword>